<evidence type="ECO:0000256" key="4">
    <source>
        <dbReference type="ARBA" id="ARBA00022517"/>
    </source>
</evidence>
<accession>Q3HWV7</accession>
<comment type="subunit">
    <text evidence="5">Associates with the 60S ribosomal subunit.</text>
</comment>
<reference evidence="8" key="2">
    <citation type="journal article" date="2006" name="Genomics">
        <title>Phylogeny, sequence conservation, and functional complementation of the SBDS protein family.</title>
        <authorList>
            <person name="Boocock G.R."/>
            <person name="Marit M.R."/>
            <person name="Rommens J.M."/>
        </authorList>
    </citation>
    <scope>NUCLEOTIDE SEQUENCE</scope>
</reference>
<dbReference type="Pfam" id="PF01172">
    <property type="entry name" value="SBDS_N"/>
    <property type="match status" value="1"/>
</dbReference>
<organism evidence="8">
    <name type="scientific">Guillardia theta</name>
    <name type="common">Cryptophyte</name>
    <name type="synonym">Cryptomonas phi</name>
    <dbReference type="NCBI Taxonomy" id="55529"/>
    <lineage>
        <taxon>Eukaryota</taxon>
        <taxon>Cryptophyceae</taxon>
        <taxon>Pyrenomonadales</taxon>
        <taxon>Geminigeraceae</taxon>
        <taxon>Guillardia</taxon>
    </lineage>
</organism>
<dbReference type="InterPro" id="IPR037188">
    <property type="entry name" value="Sdo1/SBDS_central_sf"/>
</dbReference>
<dbReference type="SUPFAM" id="SSF109728">
    <property type="entry name" value="Hypothetical protein AF0491, middle domain"/>
    <property type="match status" value="1"/>
</dbReference>
<dbReference type="EMBL" id="DQ187325">
    <property type="protein sequence ID" value="ABA41648.1"/>
    <property type="molecule type" value="mRNA"/>
</dbReference>
<dbReference type="GO" id="GO:0042254">
    <property type="term" value="P:ribosome biogenesis"/>
    <property type="evidence" value="ECO:0007669"/>
    <property type="project" value="UniProtKB-KW"/>
</dbReference>
<dbReference type="AlphaFoldDB" id="Q3HWV7"/>
<keyword evidence="6" id="KW-0732">Signal</keyword>
<protein>
    <submittedName>
        <fullName evidence="8">Shwachman-Bodian-Diamond protein-like protein</fullName>
    </submittedName>
</protein>
<feature type="signal peptide" evidence="6">
    <location>
        <begin position="1"/>
        <end position="26"/>
    </location>
</feature>
<evidence type="ECO:0000256" key="1">
    <source>
        <dbReference type="ARBA" id="ARBA00004496"/>
    </source>
</evidence>
<proteinExistence type="evidence at transcript level"/>
<comment type="similarity">
    <text evidence="2">Belongs to the SDO1/SBDS family.</text>
</comment>
<evidence type="ECO:0000313" key="8">
    <source>
        <dbReference type="EMBL" id="ABA41648.1"/>
    </source>
</evidence>
<dbReference type="InterPro" id="IPR036786">
    <property type="entry name" value="Ribosome_mat_SBDS_N_sf"/>
</dbReference>
<dbReference type="PANTHER" id="PTHR10927">
    <property type="entry name" value="RIBOSOME MATURATION PROTEIN SBDS"/>
    <property type="match status" value="1"/>
</dbReference>
<feature type="domain" description="Ribosome maturation protein SDO1/SBDS N-terminal" evidence="7">
    <location>
        <begin position="52"/>
        <end position="136"/>
    </location>
</feature>
<evidence type="ECO:0000256" key="2">
    <source>
        <dbReference type="ARBA" id="ARBA00007433"/>
    </source>
</evidence>
<comment type="subcellular location">
    <subcellularLocation>
        <location evidence="1">Cytoplasm</location>
    </subcellularLocation>
</comment>
<dbReference type="InterPro" id="IPR039100">
    <property type="entry name" value="Sdo1/SBDS-like"/>
</dbReference>
<dbReference type="PANTHER" id="PTHR10927:SF1">
    <property type="entry name" value="RIBOSOME MATURATION PROTEIN SBDS"/>
    <property type="match status" value="1"/>
</dbReference>
<reference evidence="8" key="1">
    <citation type="submission" date="2005-08" db="EMBL/GenBank/DDBJ databases">
        <authorList>
            <person name="Keeling P.J."/>
        </authorList>
    </citation>
    <scope>NUCLEOTIDE SEQUENCE</scope>
</reference>
<name>Q3HWV7_GUITH</name>
<dbReference type="InterPro" id="IPR019783">
    <property type="entry name" value="SDO1/SBDS_N"/>
</dbReference>
<keyword evidence="3" id="KW-0963">Cytoplasm</keyword>
<evidence type="ECO:0000256" key="6">
    <source>
        <dbReference type="SAM" id="SignalP"/>
    </source>
</evidence>
<dbReference type="SUPFAM" id="SSF89895">
    <property type="entry name" value="FYSH domain"/>
    <property type="match status" value="1"/>
</dbReference>
<feature type="chain" id="PRO_5004225483" evidence="6">
    <location>
        <begin position="27"/>
        <end position="228"/>
    </location>
</feature>
<dbReference type="GO" id="GO:0005737">
    <property type="term" value="C:cytoplasm"/>
    <property type="evidence" value="ECO:0007669"/>
    <property type="project" value="UniProtKB-SubCell"/>
</dbReference>
<dbReference type="Gene3D" id="3.30.1250.10">
    <property type="entry name" value="Ribosome maturation protein SBDS, N-terminal domain"/>
    <property type="match status" value="1"/>
</dbReference>
<dbReference type="Gene3D" id="1.10.10.900">
    <property type="entry name" value="SBDS protein C-terminal domain, subdomain 1"/>
    <property type="match status" value="1"/>
</dbReference>
<keyword evidence="4" id="KW-0690">Ribosome biogenesis</keyword>
<sequence>EQKMRLQDMRCVFYLLLTSALWNAWSVHCTVTGDIRVNPQLRTTAKKDDFALCKLKKAGMHFEVICHPGMILKFREGLVSDVMDVVVSSDIFKDAKTRMHRSHVDIVSAFGKEDITSCIKEILMEGEYQHTAEERKRQMEEKMEEVAAFICQNFVETPSHRAYSMEEMMEILESHPNLKFNPMRSTEYQAMEVVKQLQEDVPIVPSYKSVACTEKFKDFCHAYVEDCK</sequence>
<feature type="non-terminal residue" evidence="8">
    <location>
        <position position="1"/>
    </location>
</feature>
<evidence type="ECO:0000259" key="7">
    <source>
        <dbReference type="Pfam" id="PF01172"/>
    </source>
</evidence>
<evidence type="ECO:0000256" key="3">
    <source>
        <dbReference type="ARBA" id="ARBA00022490"/>
    </source>
</evidence>
<evidence type="ECO:0000256" key="5">
    <source>
        <dbReference type="ARBA" id="ARBA00049708"/>
    </source>
</evidence>